<dbReference type="Pfam" id="PF00300">
    <property type="entry name" value="His_Phos_1"/>
    <property type="match status" value="1"/>
</dbReference>
<dbReference type="InterPro" id="IPR013078">
    <property type="entry name" value="His_Pase_superF_clade-1"/>
</dbReference>
<dbReference type="AlphaFoldDB" id="A0A9D2QJM4"/>
<feature type="binding site" evidence="2">
    <location>
        <position position="60"/>
    </location>
    <ligand>
        <name>substrate</name>
    </ligand>
</feature>
<dbReference type="GO" id="GO:0016791">
    <property type="term" value="F:phosphatase activity"/>
    <property type="evidence" value="ECO:0007669"/>
    <property type="project" value="TreeGrafter"/>
</dbReference>
<dbReference type="Gene3D" id="3.40.50.1240">
    <property type="entry name" value="Phosphoglycerate mutase-like"/>
    <property type="match status" value="1"/>
</dbReference>
<reference evidence="3" key="2">
    <citation type="submission" date="2021-04" db="EMBL/GenBank/DDBJ databases">
        <authorList>
            <person name="Gilroy R."/>
        </authorList>
    </citation>
    <scope>NUCLEOTIDE SEQUENCE</scope>
    <source>
        <strain evidence="3">ChiBcec1-1630</strain>
    </source>
</reference>
<dbReference type="SUPFAM" id="SSF53254">
    <property type="entry name" value="Phosphoglycerate mutase-like"/>
    <property type="match status" value="1"/>
</dbReference>
<dbReference type="CDD" id="cd07067">
    <property type="entry name" value="HP_PGM_like"/>
    <property type="match status" value="1"/>
</dbReference>
<dbReference type="EMBL" id="DWVS01000108">
    <property type="protein sequence ID" value="HJC87247.1"/>
    <property type="molecule type" value="Genomic_DNA"/>
</dbReference>
<dbReference type="PIRSF" id="PIRSF000709">
    <property type="entry name" value="6PFK_2-Ptase"/>
    <property type="match status" value="1"/>
</dbReference>
<accession>A0A9D2QJM4</accession>
<feature type="active site" description="Tele-phosphohistidine intermediate" evidence="1">
    <location>
        <position position="9"/>
    </location>
</feature>
<evidence type="ECO:0000256" key="1">
    <source>
        <dbReference type="PIRSR" id="PIRSR613078-1"/>
    </source>
</evidence>
<reference evidence="3" key="1">
    <citation type="journal article" date="2021" name="PeerJ">
        <title>Extensive microbial diversity within the chicken gut microbiome revealed by metagenomics and culture.</title>
        <authorList>
            <person name="Gilroy R."/>
            <person name="Ravi A."/>
            <person name="Getino M."/>
            <person name="Pursley I."/>
            <person name="Horton D.L."/>
            <person name="Alikhan N.F."/>
            <person name="Baker D."/>
            <person name="Gharbi K."/>
            <person name="Hall N."/>
            <person name="Watson M."/>
            <person name="Adriaenssens E.M."/>
            <person name="Foster-Nyarko E."/>
            <person name="Jarju S."/>
            <person name="Secka A."/>
            <person name="Antonio M."/>
            <person name="Oren A."/>
            <person name="Chaudhuri R.R."/>
            <person name="La Ragione R."/>
            <person name="Hildebrand F."/>
            <person name="Pallen M.J."/>
        </authorList>
    </citation>
    <scope>NUCLEOTIDE SEQUENCE</scope>
    <source>
        <strain evidence="3">ChiBcec1-1630</strain>
    </source>
</reference>
<dbReference type="PANTHER" id="PTHR48100:SF1">
    <property type="entry name" value="HISTIDINE PHOSPHATASE FAMILY PROTEIN-RELATED"/>
    <property type="match status" value="1"/>
</dbReference>
<organism evidence="3 4">
    <name type="scientific">Candidatus Eisenbergiella intestinigallinarum</name>
    <dbReference type="NCBI Taxonomy" id="2838549"/>
    <lineage>
        <taxon>Bacteria</taxon>
        <taxon>Bacillati</taxon>
        <taxon>Bacillota</taxon>
        <taxon>Clostridia</taxon>
        <taxon>Lachnospirales</taxon>
        <taxon>Lachnospiraceae</taxon>
        <taxon>Eisenbergiella</taxon>
    </lineage>
</organism>
<dbReference type="GO" id="GO:0005737">
    <property type="term" value="C:cytoplasm"/>
    <property type="evidence" value="ECO:0007669"/>
    <property type="project" value="TreeGrafter"/>
</dbReference>
<dbReference type="PANTHER" id="PTHR48100">
    <property type="entry name" value="BROAD-SPECIFICITY PHOSPHATASE YOR283W-RELATED"/>
    <property type="match status" value="1"/>
</dbReference>
<proteinExistence type="predicted"/>
<evidence type="ECO:0000313" key="3">
    <source>
        <dbReference type="EMBL" id="HJC87247.1"/>
    </source>
</evidence>
<evidence type="ECO:0000256" key="2">
    <source>
        <dbReference type="PIRSR" id="PIRSR613078-2"/>
    </source>
</evidence>
<name>A0A9D2QJM4_9FIRM</name>
<dbReference type="Proteomes" id="UP000823922">
    <property type="component" value="Unassembled WGS sequence"/>
</dbReference>
<dbReference type="SMART" id="SM00855">
    <property type="entry name" value="PGAM"/>
    <property type="match status" value="1"/>
</dbReference>
<gene>
    <name evidence="3" type="ORF">H9926_04440</name>
</gene>
<sequence>MGKVYFVRHGQTVWNVENKICGATDIELTELGHRQAIETGKRILAENIQADEILYSPLIRAAETARHISEITGIPARVEPRLKEQNFGKWESTPRDGEDFRRAKKDFCCRYDGGESMLQLAQRIYNLLDEIRAESNEKTYILVAHNGIARVIQSYFYEMTNEEYAGFGVENCAVIRYDFPEEKSGDGARK</sequence>
<evidence type="ECO:0000313" key="4">
    <source>
        <dbReference type="Proteomes" id="UP000823922"/>
    </source>
</evidence>
<dbReference type="InterPro" id="IPR029033">
    <property type="entry name" value="His_PPase_superfam"/>
</dbReference>
<feature type="binding site" evidence="2">
    <location>
        <begin position="8"/>
        <end position="15"/>
    </location>
    <ligand>
        <name>substrate</name>
    </ligand>
</feature>
<dbReference type="InterPro" id="IPR050275">
    <property type="entry name" value="PGM_Phosphatase"/>
</dbReference>
<comment type="caution">
    <text evidence="3">The sequence shown here is derived from an EMBL/GenBank/DDBJ whole genome shotgun (WGS) entry which is preliminary data.</text>
</comment>
<protein>
    <submittedName>
        <fullName evidence="3">Histidine phosphatase family protein</fullName>
    </submittedName>
</protein>
<feature type="active site" description="Proton donor/acceptor" evidence="1">
    <location>
        <position position="84"/>
    </location>
</feature>